<dbReference type="InterPro" id="IPR028098">
    <property type="entry name" value="Glyco_trans_4-like_N"/>
</dbReference>
<dbReference type="Proteomes" id="UP000027647">
    <property type="component" value="Unassembled WGS sequence"/>
</dbReference>
<comment type="caution">
    <text evidence="3">The sequence shown here is derived from an EMBL/GenBank/DDBJ whole genome shotgun (WGS) entry which is preliminary data.</text>
</comment>
<evidence type="ECO:0000313" key="4">
    <source>
        <dbReference type="Proteomes" id="UP000027647"/>
    </source>
</evidence>
<dbReference type="Pfam" id="PF00534">
    <property type="entry name" value="Glycos_transf_1"/>
    <property type="match status" value="1"/>
</dbReference>
<proteinExistence type="predicted"/>
<dbReference type="PANTHER" id="PTHR45947:SF3">
    <property type="entry name" value="SULFOQUINOVOSYL TRANSFERASE SQD2"/>
    <property type="match status" value="1"/>
</dbReference>
<reference evidence="3 4" key="1">
    <citation type="submission" date="2014-04" db="EMBL/GenBank/DDBJ databases">
        <title>A comprehensive comparison of genomes of Erythrobacter spp. strains.</title>
        <authorList>
            <person name="Zheng Q."/>
        </authorList>
    </citation>
    <scope>NUCLEOTIDE SEQUENCE [LARGE SCALE GENOMIC DNA]</scope>
    <source>
        <strain evidence="3 4">DSM 6997</strain>
    </source>
</reference>
<gene>
    <name evidence="3" type="ORF">EH31_15465</name>
</gene>
<protein>
    <submittedName>
        <fullName evidence="3">Glycosyl transferase family 1</fullName>
    </submittedName>
</protein>
<dbReference type="EMBL" id="JMIW01000007">
    <property type="protein sequence ID" value="KEO88832.1"/>
    <property type="molecule type" value="Genomic_DNA"/>
</dbReference>
<dbReference type="RefSeq" id="WP_034961635.1">
    <property type="nucleotide sequence ID" value="NZ_JMIW01000007.1"/>
</dbReference>
<dbReference type="SUPFAM" id="SSF53756">
    <property type="entry name" value="UDP-Glycosyltransferase/glycogen phosphorylase"/>
    <property type="match status" value="1"/>
</dbReference>
<dbReference type="GO" id="GO:0016757">
    <property type="term" value="F:glycosyltransferase activity"/>
    <property type="evidence" value="ECO:0007669"/>
    <property type="project" value="InterPro"/>
</dbReference>
<accession>A0A074MT61</accession>
<keyword evidence="3" id="KW-0808">Transferase</keyword>
<name>A0A074MT61_ERYLO</name>
<dbReference type="InterPro" id="IPR024004">
    <property type="entry name" value="PEP-CTERM/XrtA_GlycosylTrfase"/>
</dbReference>
<dbReference type="OrthoDB" id="9790710at2"/>
<dbReference type="STRING" id="1044.EH31_15465"/>
<dbReference type="InterPro" id="IPR050194">
    <property type="entry name" value="Glycosyltransferase_grp1"/>
</dbReference>
<sequence length="421" mass="46130">MTRILHVLDHSLPLHSGYTFRTRAILKAQEAAGLEVRGITSQRHNNEANWAEGTETFDGLTFHRTPGTPKGPAGVAEFREMAALKDAILELAEEWRPDVIHAHSPALCGGGAMRAARKLGVPFVYEIRAFWEDAAVGNLTGSEGSMKYRLTRRLETQIAQGADAVFTICNGLRDDLIERGIPGGKIGVMPNGVDLTLFGEPPARDEALASDLGLSPETPVIGYIGSFYDYEGVDDLIAAMPLLRQSHPDARLLLVGAGNMDKQWRTAASALPEPEAVIFTGRVPHDEVERYYSLIDVLAYPRKASRLTDLVTPLKPLEAMAQARLVAASNVGGHRELITHGETGVLFEPDDPAACAEALADLFERREEWSSLRENGLKHVQTRHDWHLNARRYLDVYHILLAQSLDAGSSQPVGRDQGLQA</sequence>
<feature type="domain" description="Glycosyl transferase family 1" evidence="1">
    <location>
        <begin position="211"/>
        <end position="378"/>
    </location>
</feature>
<dbReference type="InterPro" id="IPR001296">
    <property type="entry name" value="Glyco_trans_1"/>
</dbReference>
<evidence type="ECO:0000259" key="2">
    <source>
        <dbReference type="Pfam" id="PF13579"/>
    </source>
</evidence>
<organism evidence="3 4">
    <name type="scientific">Erythrobacter longus</name>
    <dbReference type="NCBI Taxonomy" id="1044"/>
    <lineage>
        <taxon>Bacteria</taxon>
        <taxon>Pseudomonadati</taxon>
        <taxon>Pseudomonadota</taxon>
        <taxon>Alphaproteobacteria</taxon>
        <taxon>Sphingomonadales</taxon>
        <taxon>Erythrobacteraceae</taxon>
        <taxon>Erythrobacter/Porphyrobacter group</taxon>
        <taxon>Erythrobacter</taxon>
    </lineage>
</organism>
<dbReference type="CDD" id="cd03794">
    <property type="entry name" value="GT4_WbuB-like"/>
    <property type="match status" value="1"/>
</dbReference>
<dbReference type="AlphaFoldDB" id="A0A074MT61"/>
<evidence type="ECO:0000313" key="3">
    <source>
        <dbReference type="EMBL" id="KEO88832.1"/>
    </source>
</evidence>
<dbReference type="NCBIfam" id="TIGR04063">
    <property type="entry name" value="stp3"/>
    <property type="match status" value="1"/>
</dbReference>
<dbReference type="Gene3D" id="3.40.50.2000">
    <property type="entry name" value="Glycogen Phosphorylase B"/>
    <property type="match status" value="2"/>
</dbReference>
<evidence type="ECO:0000259" key="1">
    <source>
        <dbReference type="Pfam" id="PF00534"/>
    </source>
</evidence>
<dbReference type="PANTHER" id="PTHR45947">
    <property type="entry name" value="SULFOQUINOVOSYL TRANSFERASE SQD2"/>
    <property type="match status" value="1"/>
</dbReference>
<keyword evidence="4" id="KW-1185">Reference proteome</keyword>
<dbReference type="Pfam" id="PF13579">
    <property type="entry name" value="Glyco_trans_4_4"/>
    <property type="match status" value="1"/>
</dbReference>
<feature type="domain" description="Glycosyltransferase subfamily 4-like N-terminal" evidence="2">
    <location>
        <begin position="17"/>
        <end position="192"/>
    </location>
</feature>
<dbReference type="eggNOG" id="COG0438">
    <property type="taxonomic scope" value="Bacteria"/>
</dbReference>